<reference evidence="2" key="1">
    <citation type="submission" date="2024-03" db="EMBL/GenBank/DDBJ databases">
        <title>WGS assembly of Saponaria officinalis var. Norfolk2.</title>
        <authorList>
            <person name="Jenkins J."/>
            <person name="Shu S."/>
            <person name="Grimwood J."/>
            <person name="Barry K."/>
            <person name="Goodstein D."/>
            <person name="Schmutz J."/>
            <person name="Leebens-Mack J."/>
            <person name="Osbourn A."/>
        </authorList>
    </citation>
    <scope>NUCLEOTIDE SEQUENCE [LARGE SCALE GENOMIC DNA]</scope>
    <source>
        <strain evidence="2">JIC</strain>
    </source>
</reference>
<dbReference type="Pfam" id="PF13966">
    <property type="entry name" value="zf-RVT"/>
    <property type="match status" value="1"/>
</dbReference>
<dbReference type="PANTHER" id="PTHR33116:SF80">
    <property type="entry name" value="REVERSE TRANSCRIPTASE ZINC-BINDING DOMAIN-CONTAINING PROTEIN"/>
    <property type="match status" value="1"/>
</dbReference>
<sequence length="277" mass="32490">MGRVWVEISFSGYGCGGAYIHHRPAPMTSLVVILKKFVFKTRPLTHIYIKGDDWQSYSPSTNSSWYWRKICQVKPCFQEAYQQQLWMNSEHRGYTIAKGYEFVRDKGSDVSGHDLVWNKWTIPKHSFLAWIYHHGNMNTKAKLYRLGISEEDTCCICGVASETIDHLFFECTYNRDILLLVGNWIEVQLPTQNLLNWRLLRSATKVRRGILNATINACMYQVWRQRNLSMHENTLIRPQKVARSIIEEVKMKIKGVRLNKQERKELTWIRRLSDTGA</sequence>
<dbReference type="Proteomes" id="UP001443914">
    <property type="component" value="Unassembled WGS sequence"/>
</dbReference>
<dbReference type="PANTHER" id="PTHR33116">
    <property type="entry name" value="REVERSE TRANSCRIPTASE ZINC-BINDING DOMAIN-CONTAINING PROTEIN-RELATED-RELATED"/>
    <property type="match status" value="1"/>
</dbReference>
<evidence type="ECO:0000313" key="2">
    <source>
        <dbReference type="EMBL" id="KAK9756169.1"/>
    </source>
</evidence>
<dbReference type="InterPro" id="IPR026960">
    <property type="entry name" value="RVT-Znf"/>
</dbReference>
<gene>
    <name evidence="2" type="ORF">RND81_01G078400</name>
</gene>
<evidence type="ECO:0000313" key="3">
    <source>
        <dbReference type="Proteomes" id="UP001443914"/>
    </source>
</evidence>
<evidence type="ECO:0000259" key="1">
    <source>
        <dbReference type="Pfam" id="PF13966"/>
    </source>
</evidence>
<accession>A0AAW1NCV9</accession>
<protein>
    <recommendedName>
        <fullName evidence="1">Reverse transcriptase zinc-binding domain-containing protein</fullName>
    </recommendedName>
</protein>
<feature type="domain" description="Reverse transcriptase zinc-binding" evidence="1">
    <location>
        <begin position="94"/>
        <end position="175"/>
    </location>
</feature>
<keyword evidence="3" id="KW-1185">Reference proteome</keyword>
<name>A0AAW1NCV9_SAPOF</name>
<dbReference type="EMBL" id="JBDFQZ010000001">
    <property type="protein sequence ID" value="KAK9756169.1"/>
    <property type="molecule type" value="Genomic_DNA"/>
</dbReference>
<proteinExistence type="predicted"/>
<comment type="caution">
    <text evidence="2">The sequence shown here is derived from an EMBL/GenBank/DDBJ whole genome shotgun (WGS) entry which is preliminary data.</text>
</comment>
<dbReference type="AlphaFoldDB" id="A0AAW1NCV9"/>
<organism evidence="2 3">
    <name type="scientific">Saponaria officinalis</name>
    <name type="common">Common soapwort</name>
    <name type="synonym">Lychnis saponaria</name>
    <dbReference type="NCBI Taxonomy" id="3572"/>
    <lineage>
        <taxon>Eukaryota</taxon>
        <taxon>Viridiplantae</taxon>
        <taxon>Streptophyta</taxon>
        <taxon>Embryophyta</taxon>
        <taxon>Tracheophyta</taxon>
        <taxon>Spermatophyta</taxon>
        <taxon>Magnoliopsida</taxon>
        <taxon>eudicotyledons</taxon>
        <taxon>Gunneridae</taxon>
        <taxon>Pentapetalae</taxon>
        <taxon>Caryophyllales</taxon>
        <taxon>Caryophyllaceae</taxon>
        <taxon>Caryophylleae</taxon>
        <taxon>Saponaria</taxon>
    </lineage>
</organism>